<dbReference type="PROSITE" id="PS52004">
    <property type="entry name" value="KS3_2"/>
    <property type="match status" value="1"/>
</dbReference>
<dbReference type="InterPro" id="IPR050830">
    <property type="entry name" value="Fungal_FAS"/>
</dbReference>
<evidence type="ECO:0000259" key="8">
    <source>
        <dbReference type="PROSITE" id="PS52004"/>
    </source>
</evidence>
<gene>
    <name evidence="9" type="ORF">PGQ11_009111</name>
</gene>
<feature type="region of interest" description="Disordered" evidence="7">
    <location>
        <begin position="115"/>
        <end position="144"/>
    </location>
</feature>
<dbReference type="InterPro" id="IPR041550">
    <property type="entry name" value="FASI_helical"/>
</dbReference>
<keyword evidence="5 6" id="KW-0808">Transferase</keyword>
<dbReference type="Gene3D" id="3.90.25.70">
    <property type="match status" value="1"/>
</dbReference>
<dbReference type="InterPro" id="IPR026025">
    <property type="entry name" value="FAS_alpha_yeast"/>
</dbReference>
<dbReference type="EC" id="2.3.1.41" evidence="2"/>
<organism evidence="9 10">
    <name type="scientific">Apiospora arundinis</name>
    <dbReference type="NCBI Taxonomy" id="335852"/>
    <lineage>
        <taxon>Eukaryota</taxon>
        <taxon>Fungi</taxon>
        <taxon>Dikarya</taxon>
        <taxon>Ascomycota</taxon>
        <taxon>Pezizomycotina</taxon>
        <taxon>Sordariomycetes</taxon>
        <taxon>Xylariomycetidae</taxon>
        <taxon>Amphisphaeriales</taxon>
        <taxon>Apiosporaceae</taxon>
        <taxon>Apiospora</taxon>
    </lineage>
</organism>
<dbReference type="Pfam" id="PF18325">
    <property type="entry name" value="Fas_alpha_ACP"/>
    <property type="match status" value="1"/>
</dbReference>
<evidence type="ECO:0000313" key="9">
    <source>
        <dbReference type="EMBL" id="KAK8862876.1"/>
    </source>
</evidence>
<name>A0ABR2IH34_9PEZI</name>
<feature type="compositionally biased region" description="Low complexity" evidence="7">
    <location>
        <begin position="115"/>
        <end position="127"/>
    </location>
</feature>
<dbReference type="Gene3D" id="3.30.70.2490">
    <property type="match status" value="1"/>
</dbReference>
<dbReference type="InterPro" id="IPR036291">
    <property type="entry name" value="NAD(P)-bd_dom_sf"/>
</dbReference>
<dbReference type="Gene3D" id="3.40.50.720">
    <property type="entry name" value="NAD(P)-binding Rossmann-like Domain"/>
    <property type="match status" value="2"/>
</dbReference>
<evidence type="ECO:0000256" key="2">
    <source>
        <dbReference type="ARBA" id="ARBA00013191"/>
    </source>
</evidence>
<dbReference type="InterPro" id="IPR047224">
    <property type="entry name" value="FAS_alpha_su_C"/>
</dbReference>
<evidence type="ECO:0000256" key="4">
    <source>
        <dbReference type="ARBA" id="ARBA00022553"/>
    </source>
</evidence>
<evidence type="ECO:0000256" key="6">
    <source>
        <dbReference type="PIRNR" id="PIRNR000454"/>
    </source>
</evidence>
<evidence type="ECO:0000256" key="7">
    <source>
        <dbReference type="SAM" id="MobiDB-lite"/>
    </source>
</evidence>
<dbReference type="InterPro" id="IPR040899">
    <property type="entry name" value="Fas_alpha_ACP"/>
</dbReference>
<dbReference type="Pfam" id="PF00109">
    <property type="entry name" value="ketoacyl-synt"/>
    <property type="match status" value="1"/>
</dbReference>
<accession>A0ABR2IH34</accession>
<dbReference type="Gene3D" id="3.40.47.10">
    <property type="match status" value="1"/>
</dbReference>
<dbReference type="Pfam" id="PF02801">
    <property type="entry name" value="Ketoacyl-synt_C"/>
    <property type="match status" value="1"/>
</dbReference>
<evidence type="ECO:0000313" key="10">
    <source>
        <dbReference type="Proteomes" id="UP001390339"/>
    </source>
</evidence>
<proteinExistence type="inferred from homology"/>
<dbReference type="PIRSF" id="PIRSF000454">
    <property type="entry name" value="FAS_yeast_alpha"/>
    <property type="match status" value="1"/>
</dbReference>
<dbReference type="Pfam" id="PF18314">
    <property type="entry name" value="FAS_I_H"/>
    <property type="match status" value="1"/>
</dbReference>
<feature type="domain" description="Ketosynthase family 3 (KS3)" evidence="8">
    <location>
        <begin position="1040"/>
        <end position="1578"/>
    </location>
</feature>
<dbReference type="InterPro" id="IPR014031">
    <property type="entry name" value="Ketoacyl_synth_C"/>
</dbReference>
<dbReference type="InterPro" id="IPR002347">
    <property type="entry name" value="SDR_fam"/>
</dbReference>
<keyword evidence="10" id="KW-1185">Reference proteome</keyword>
<protein>
    <recommendedName>
        <fullName evidence="2">beta-ketoacyl-[acyl-carrier-protein] synthase I</fullName>
        <ecNumber evidence="2">2.3.1.41</ecNumber>
    </recommendedName>
</protein>
<dbReference type="PANTHER" id="PTHR10982:SF21">
    <property type="entry name" value="FATTY ACID SYNTHASE SUBUNIT BETA"/>
    <property type="match status" value="1"/>
</dbReference>
<dbReference type="SUPFAM" id="SSF51735">
    <property type="entry name" value="NAD(P)-binding Rossmann-fold domains"/>
    <property type="match status" value="1"/>
</dbReference>
<evidence type="ECO:0000256" key="3">
    <source>
        <dbReference type="ARBA" id="ARBA00022450"/>
    </source>
</evidence>
<evidence type="ECO:0000256" key="1">
    <source>
        <dbReference type="ARBA" id="ARBA00007485"/>
    </source>
</evidence>
<dbReference type="SUPFAM" id="SSF53901">
    <property type="entry name" value="Thiolase-like"/>
    <property type="match status" value="2"/>
</dbReference>
<dbReference type="EMBL" id="JAPCWZ010000005">
    <property type="protein sequence ID" value="KAK8862876.1"/>
    <property type="molecule type" value="Genomic_DNA"/>
</dbReference>
<dbReference type="InterPro" id="IPR020841">
    <property type="entry name" value="PKS_Beta-ketoAc_synthase_dom"/>
</dbReference>
<reference evidence="9 10" key="1">
    <citation type="journal article" date="2024" name="IMA Fungus">
        <title>Apiospora arundinis, a panoply of carbohydrate-active enzymes and secondary metabolites.</title>
        <authorList>
            <person name="Sorensen T."/>
            <person name="Petersen C."/>
            <person name="Muurmann A.T."/>
            <person name="Christiansen J.V."/>
            <person name="Brundto M.L."/>
            <person name="Overgaard C.K."/>
            <person name="Boysen A.T."/>
            <person name="Wollenberg R.D."/>
            <person name="Larsen T.O."/>
            <person name="Sorensen J.L."/>
            <person name="Nielsen K.L."/>
            <person name="Sondergaard T.E."/>
        </authorList>
    </citation>
    <scope>NUCLEOTIDE SEQUENCE [LARGE SCALE GENOMIC DNA]</scope>
    <source>
        <strain evidence="9 10">AAU 773</strain>
    </source>
</reference>
<dbReference type="Proteomes" id="UP001390339">
    <property type="component" value="Unassembled WGS sequence"/>
</dbReference>
<comment type="similarity">
    <text evidence="1 6">Belongs to the thiolase-like superfamily. Fungal fatty acid synthetase subunit alpha family.</text>
</comment>
<evidence type="ECO:0000256" key="5">
    <source>
        <dbReference type="ARBA" id="ARBA00022679"/>
    </source>
</evidence>
<dbReference type="CDD" id="cd08950">
    <property type="entry name" value="KR_fFAS_SDR_c_like"/>
    <property type="match status" value="1"/>
</dbReference>
<dbReference type="CDD" id="cd00828">
    <property type="entry name" value="elong_cond_enzymes"/>
    <property type="match status" value="1"/>
</dbReference>
<dbReference type="SUPFAM" id="SSF52151">
    <property type="entry name" value="FabD/lysophospholipase-like"/>
    <property type="match status" value="1"/>
</dbReference>
<sequence length="1645" mass="177203">MTLITHATEPVVEEKKSSQQIAYDLLVELLTYQFAFPVQWIDTQKELLSSDRNVERLIEIGPANVLANMAKKSAKALVMQRDTARSVEREYLNINNPDDARKIYFEYDESMPAKAESASTSASKSEAPTPPPAQAPAVKANPAPAKVAEAPSVSIVPVPTAPDSVVDKDLSPTDIILTLVAQKLRRAFDEVPVSETIQGLSGGKSTLQNELIGDLAAEFGDLPDGSESTGIQTLGEKLASGFSGKLGASSKRLVERFVSSKLPAGFGQTELMTYVASRWGLGPSSRVAVQCFCVTIEPPSRLADVGQAHALVDVAVTRYTKHAGITLPTPSSSGGGASQGATQNAVVQVDNASLEALKTEQNDILRKQLNVLAQHLGIEISPDATSTGGELNRDLQDKLDKLYAELDDEFLTGIQGIFDAQKERRYSSWWNWVREDAQRILLSGQPPVSKEQLQALTNRWTAELEAMLRLCNKKTAEELLTAKPAIIAEKEVSSTPPPPVFRYFQQAMAPHTSVDENGSISYTEEPRKNYGSEAKEMSYFDVVSSTRHGGPCSSYVYLSQSSSRQYDSELTKIYLEALFVGNTSGITYAGKTALVTGAGIGSIGIEVVRGLLSGGARVIVTTSRTPASAGSVMSQLYKEVGARGSELILLPFNAASKKDVENLVAHIYDDSGKSGLGADLDFVIPFAAIPEPGREIDGIDARSEMAHRAMLTNVLRLMGCIKQQKEKRHYTGRPTTLVLPLSPNHGDFGGDGLYSESKIGLETLFNRYKSERWSDYLSVIGAVIGWTRGTGLMSANNIVAEGIEKLGVMTFTASEMAFNILALLSPVIIRQSDSEPVYADISGGLVGFPKLKEEIMAIREEVTGKRRERQAIVAERQRQDAVVRGLKPASSPEVSLKKKSVPQQAKRSNITQGFPKLSSHQSMTAGLENLTGMVDLSRTVVVVGFSELGPWGSSRTRWQMESQGKLNQDGLTEMAWLMGLIKHHDGPVDGKPYVGWVDAESGKPVEEADLAARYGEYIMKHSGIRNIEPEGMDGYDPSKKELLHEVVLDHDLPPFETSATIAQSFKLRHGEKVKIFPSASATDDSSDGNWTVVIKSGATFLVPKSTSGHNAVAAQLPKGWNPSTYGIPEDIVAQVDPMTLYVLCCASEALLSAGIEDPFELYHHIHVSELGNYVGTGAGSLQSARAMYRGRYRDEPVQGDILQETFLNSMAAWTNMLILGATGPIKTPTGTCATAVESLDNACEAIRSRRVKVALVGGSDDLREEMSHEFSNMKATLHGDADAAKGRLPSQASRPTASSRAGFVEGAGCGVQLVMNAELALKMGLPIYGVVAYTQMAGDGIGRSVPAPGQGVLTAAREKASSISRSPLLDIAYRRSQLEHEIATIEHWRLSQLASSSGTHEQKQLIESASACCKADAKWKWNGDSLRQLDPTSSIAPLRAALAAWGLGIDDVGVASFHGTSTKANDKNESAVINDQMTHLGRTLGNPLLVMCQKYLTGHPKGAAGAWMLNGCLQVLESGVVPGNRNADDVDGALRAFPHLLYPSAALDVSSGGGGGIKAFMLTSFGFGQKGGIVIGVTPRALYAALPEAQYEAYRAEVGKRRRRADRAFQLAMMTNTVFKAKDRSAWTEAGKSSKGFFLDPTARV</sequence>
<dbReference type="InterPro" id="IPR016035">
    <property type="entry name" value="Acyl_Trfase/lysoPLipase"/>
</dbReference>
<feature type="compositionally biased region" description="Low complexity" evidence="7">
    <location>
        <begin position="135"/>
        <end position="144"/>
    </location>
</feature>
<keyword evidence="3 6" id="KW-0596">Phosphopantetheine</keyword>
<keyword evidence="4" id="KW-0597">Phosphoprotein</keyword>
<dbReference type="Pfam" id="PF00106">
    <property type="entry name" value="adh_short"/>
    <property type="match status" value="1"/>
</dbReference>
<dbReference type="InterPro" id="IPR014030">
    <property type="entry name" value="Ketoacyl_synth_N"/>
</dbReference>
<dbReference type="PANTHER" id="PTHR10982">
    <property type="entry name" value="MALONYL COA-ACYL CARRIER PROTEIN TRANSACYLASE"/>
    <property type="match status" value="1"/>
</dbReference>
<comment type="caution">
    <text evidence="9">The sequence shown here is derived from an EMBL/GenBank/DDBJ whole genome shotgun (WGS) entry which is preliminary data.</text>
</comment>
<dbReference type="InterPro" id="IPR016039">
    <property type="entry name" value="Thiolase-like"/>
</dbReference>